<name>A0A485LB66_9STRA</name>
<protein>
    <submittedName>
        <fullName evidence="2">Aste57867_18308 protein</fullName>
    </submittedName>
</protein>
<proteinExistence type="predicted"/>
<dbReference type="InterPro" id="IPR036188">
    <property type="entry name" value="FAD/NAD-bd_sf"/>
</dbReference>
<dbReference type="AlphaFoldDB" id="A0A485LB66"/>
<dbReference type="EMBL" id="CAADRA010006404">
    <property type="protein sequence ID" value="VFT95044.1"/>
    <property type="molecule type" value="Genomic_DNA"/>
</dbReference>
<sequence length="131" mass="14215">MTSHGMTPEYLLHLFGVKDVLDFLHIDPNGDGITAQDVGTVDLSFQLDRCVSELFLTIWAQHLGVRVYHGTSVDFSIGPDHSIVSIVLHGNASDSIRADVVCDALGFARRLTSKVAPKNGLDGDMSNTEAY</sequence>
<dbReference type="GO" id="GO:0004497">
    <property type="term" value="F:monooxygenase activity"/>
    <property type="evidence" value="ECO:0007669"/>
    <property type="project" value="InterPro"/>
</dbReference>
<accession>A0A485LB66</accession>
<reference evidence="2 3" key="1">
    <citation type="submission" date="2019-03" db="EMBL/GenBank/DDBJ databases">
        <authorList>
            <person name="Gaulin E."/>
            <person name="Dumas B."/>
        </authorList>
    </citation>
    <scope>NUCLEOTIDE SEQUENCE [LARGE SCALE GENOMIC DNA]</scope>
    <source>
        <strain evidence="2">CBS 568.67</strain>
    </source>
</reference>
<dbReference type="Proteomes" id="UP000332933">
    <property type="component" value="Unassembled WGS sequence"/>
</dbReference>
<keyword evidence="3" id="KW-1185">Reference proteome</keyword>
<dbReference type="Gene3D" id="3.50.50.60">
    <property type="entry name" value="FAD/NAD(P)-binding domain"/>
    <property type="match status" value="1"/>
</dbReference>
<dbReference type="OrthoDB" id="5278911at2759"/>
<gene>
    <name evidence="2" type="primary">Aste57867_18308</name>
    <name evidence="1" type="ORF">As57867_018246</name>
    <name evidence="2" type="ORF">ASTE57867_18308</name>
</gene>
<dbReference type="Pfam" id="PF04820">
    <property type="entry name" value="Trp_halogenase"/>
    <property type="match status" value="1"/>
</dbReference>
<dbReference type="InterPro" id="IPR006905">
    <property type="entry name" value="Flavin_halogenase"/>
</dbReference>
<organism evidence="2 3">
    <name type="scientific">Aphanomyces stellatus</name>
    <dbReference type="NCBI Taxonomy" id="120398"/>
    <lineage>
        <taxon>Eukaryota</taxon>
        <taxon>Sar</taxon>
        <taxon>Stramenopiles</taxon>
        <taxon>Oomycota</taxon>
        <taxon>Saprolegniomycetes</taxon>
        <taxon>Saprolegniales</taxon>
        <taxon>Verrucalvaceae</taxon>
        <taxon>Aphanomyces</taxon>
    </lineage>
</organism>
<evidence type="ECO:0000313" key="1">
    <source>
        <dbReference type="EMBL" id="KAF0690282.1"/>
    </source>
</evidence>
<evidence type="ECO:0000313" key="2">
    <source>
        <dbReference type="EMBL" id="VFT95044.1"/>
    </source>
</evidence>
<evidence type="ECO:0000313" key="3">
    <source>
        <dbReference type="Proteomes" id="UP000332933"/>
    </source>
</evidence>
<dbReference type="EMBL" id="VJMH01006383">
    <property type="protein sequence ID" value="KAF0690282.1"/>
    <property type="molecule type" value="Genomic_DNA"/>
</dbReference>
<reference evidence="1" key="2">
    <citation type="submission" date="2019-06" db="EMBL/GenBank/DDBJ databases">
        <title>Genomics analysis of Aphanomyces spp. identifies a new class of oomycete effector associated with host adaptation.</title>
        <authorList>
            <person name="Gaulin E."/>
        </authorList>
    </citation>
    <scope>NUCLEOTIDE SEQUENCE</scope>
    <source>
        <strain evidence="1">CBS 578.67</strain>
    </source>
</reference>